<dbReference type="RefSeq" id="WP_306389028.1">
    <property type="nucleotide sequence ID" value="NZ_JAVCAP010000012.1"/>
</dbReference>
<keyword evidence="2" id="KW-0732">Signal</keyword>
<sequence>MMKKLLAMLLTGAFACSIPSTVAMAADDRPPAQQQKNQIPDTPQNGNYLEPQQDHNGGADATQQQQGSQRKSTSSPGNIEKSKRFQQKPQDGGTGVNNQ</sequence>
<evidence type="ECO:0000256" key="2">
    <source>
        <dbReference type="SAM" id="SignalP"/>
    </source>
</evidence>
<evidence type="ECO:0000313" key="4">
    <source>
        <dbReference type="Proteomes" id="UP001225906"/>
    </source>
</evidence>
<keyword evidence="4" id="KW-1185">Reference proteome</keyword>
<feature type="region of interest" description="Disordered" evidence="1">
    <location>
        <begin position="25"/>
        <end position="99"/>
    </location>
</feature>
<evidence type="ECO:0000313" key="3">
    <source>
        <dbReference type="EMBL" id="MDP8567300.1"/>
    </source>
</evidence>
<protein>
    <recommendedName>
        <fullName evidence="5">Lipoprotein</fullName>
    </recommendedName>
</protein>
<feature type="compositionally biased region" description="Polar residues" evidence="1">
    <location>
        <begin position="32"/>
        <end position="47"/>
    </location>
</feature>
<accession>A0ABT9JRV2</accession>
<name>A0ABT9JRV2_9PROT</name>
<evidence type="ECO:0000256" key="1">
    <source>
        <dbReference type="SAM" id="MobiDB-lite"/>
    </source>
</evidence>
<feature type="compositionally biased region" description="Polar residues" evidence="1">
    <location>
        <begin position="61"/>
        <end position="77"/>
    </location>
</feature>
<dbReference type="Proteomes" id="UP001225906">
    <property type="component" value="Unassembled WGS sequence"/>
</dbReference>
<dbReference type="EMBL" id="JAVCAP010000012">
    <property type="protein sequence ID" value="MDP8567300.1"/>
    <property type="molecule type" value="Genomic_DNA"/>
</dbReference>
<dbReference type="PROSITE" id="PS51257">
    <property type="entry name" value="PROKAR_LIPOPROTEIN"/>
    <property type="match status" value="1"/>
</dbReference>
<feature type="chain" id="PRO_5046627860" description="Lipoprotein" evidence="2">
    <location>
        <begin position="26"/>
        <end position="99"/>
    </location>
</feature>
<evidence type="ECO:0008006" key="5">
    <source>
        <dbReference type="Google" id="ProtNLM"/>
    </source>
</evidence>
<feature type="signal peptide" evidence="2">
    <location>
        <begin position="1"/>
        <end position="25"/>
    </location>
</feature>
<comment type="caution">
    <text evidence="3">The sequence shown here is derived from an EMBL/GenBank/DDBJ whole genome shotgun (WGS) entry which is preliminary data.</text>
</comment>
<reference evidence="4" key="1">
    <citation type="journal article" date="2019" name="Int. J. Syst. Evol. Microbiol.">
        <title>The Global Catalogue of Microorganisms (GCM) 10K type strain sequencing project: providing services to taxonomists for standard genome sequencing and annotation.</title>
        <authorList>
            <consortium name="The Broad Institute Genomics Platform"/>
            <consortium name="The Broad Institute Genome Sequencing Center for Infectious Disease"/>
            <person name="Wu L."/>
            <person name="Ma J."/>
        </authorList>
    </citation>
    <scope>NUCLEOTIDE SEQUENCE [LARGE SCALE GENOMIC DNA]</scope>
    <source>
        <strain evidence="4">VKM B-3159</strain>
    </source>
</reference>
<gene>
    <name evidence="3" type="ORF">Q9291_05525</name>
</gene>
<organism evidence="3 4">
    <name type="scientific">Methylophilus aquaticus</name>
    <dbReference type="NCBI Taxonomy" id="1971610"/>
    <lineage>
        <taxon>Bacteria</taxon>
        <taxon>Pseudomonadati</taxon>
        <taxon>Pseudomonadota</taxon>
        <taxon>Betaproteobacteria</taxon>
        <taxon>Nitrosomonadales</taxon>
        <taxon>Methylophilaceae</taxon>
        <taxon>Methylophilus</taxon>
    </lineage>
</organism>
<proteinExistence type="predicted"/>